<reference evidence="7 8" key="2">
    <citation type="submission" date="2020-05" db="EMBL/GenBank/DDBJ databases">
        <title>Draft genome sequence of Desulfovibrio sp. strainFSS-1.</title>
        <authorList>
            <person name="Shimoshige H."/>
            <person name="Kobayashi H."/>
            <person name="Maekawa T."/>
        </authorList>
    </citation>
    <scope>NUCLEOTIDE SEQUENCE [LARGE SCALE GENOMIC DNA]</scope>
    <source>
        <strain evidence="7 8">SIID29052-01</strain>
    </source>
</reference>
<gene>
    <name evidence="7" type="primary">amiC_2</name>
    <name evidence="7" type="ORF">NNJEOMEG_02648</name>
</gene>
<protein>
    <submittedName>
        <fullName evidence="7">Aliphatic amidase expression-regulating protein</fullName>
    </submittedName>
</protein>
<dbReference type="SUPFAM" id="SSF53822">
    <property type="entry name" value="Periplasmic binding protein-like I"/>
    <property type="match status" value="1"/>
</dbReference>
<dbReference type="EMBL" id="BLTE01000012">
    <property type="protein sequence ID" value="GFK94800.1"/>
    <property type="molecule type" value="Genomic_DNA"/>
</dbReference>
<reference evidence="7 8" key="1">
    <citation type="submission" date="2020-04" db="EMBL/GenBank/DDBJ databases">
        <authorList>
            <consortium name="Desulfovibrio sp. FSS-1 genome sequencing consortium"/>
            <person name="Shimoshige H."/>
            <person name="Kobayashi H."/>
            <person name="Maekawa T."/>
        </authorList>
    </citation>
    <scope>NUCLEOTIDE SEQUENCE [LARGE SCALE GENOMIC DNA]</scope>
    <source>
        <strain evidence="7 8">SIID29052-01</strain>
    </source>
</reference>
<dbReference type="RefSeq" id="WP_173085227.1">
    <property type="nucleotide sequence ID" value="NZ_BLTE01000012.1"/>
</dbReference>
<comment type="caution">
    <text evidence="7">The sequence shown here is derived from an EMBL/GenBank/DDBJ whole genome shotgun (WGS) entry which is preliminary data.</text>
</comment>
<dbReference type="Pfam" id="PF13458">
    <property type="entry name" value="Peripla_BP_6"/>
    <property type="match status" value="1"/>
</dbReference>
<dbReference type="Gene3D" id="3.40.50.2300">
    <property type="match status" value="2"/>
</dbReference>
<evidence type="ECO:0000256" key="1">
    <source>
        <dbReference type="ARBA" id="ARBA00010062"/>
    </source>
</evidence>
<dbReference type="PRINTS" id="PR00337">
    <property type="entry name" value="LEUILEVALBP"/>
</dbReference>
<evidence type="ECO:0000256" key="3">
    <source>
        <dbReference type="ARBA" id="ARBA00022729"/>
    </source>
</evidence>
<dbReference type="InterPro" id="IPR028082">
    <property type="entry name" value="Peripla_BP_I"/>
</dbReference>
<dbReference type="InterPro" id="IPR000709">
    <property type="entry name" value="Leu_Ile_Val-bd"/>
</dbReference>
<keyword evidence="3 5" id="KW-0732">Signal</keyword>
<evidence type="ECO:0000256" key="5">
    <source>
        <dbReference type="SAM" id="SignalP"/>
    </source>
</evidence>
<dbReference type="InterPro" id="IPR051010">
    <property type="entry name" value="BCAA_transport"/>
</dbReference>
<keyword evidence="8" id="KW-1185">Reference proteome</keyword>
<evidence type="ECO:0000313" key="8">
    <source>
        <dbReference type="Proteomes" id="UP000494245"/>
    </source>
</evidence>
<feature type="domain" description="Leucine-binding protein" evidence="6">
    <location>
        <begin position="28"/>
        <end position="355"/>
    </location>
</feature>
<name>A0A6V8LV14_9BACT</name>
<organism evidence="7 8">
    <name type="scientific">Fundidesulfovibrio magnetotacticus</name>
    <dbReference type="NCBI Taxonomy" id="2730080"/>
    <lineage>
        <taxon>Bacteria</taxon>
        <taxon>Pseudomonadati</taxon>
        <taxon>Thermodesulfobacteriota</taxon>
        <taxon>Desulfovibrionia</taxon>
        <taxon>Desulfovibrionales</taxon>
        <taxon>Desulfovibrionaceae</taxon>
        <taxon>Fundidesulfovibrio</taxon>
    </lineage>
</organism>
<dbReference type="PANTHER" id="PTHR30483">
    <property type="entry name" value="LEUCINE-SPECIFIC-BINDING PROTEIN"/>
    <property type="match status" value="1"/>
</dbReference>
<accession>A0A6V8LV14</accession>
<dbReference type="InterPro" id="IPR028081">
    <property type="entry name" value="Leu-bd"/>
</dbReference>
<evidence type="ECO:0000256" key="4">
    <source>
        <dbReference type="ARBA" id="ARBA00022970"/>
    </source>
</evidence>
<dbReference type="GO" id="GO:0006865">
    <property type="term" value="P:amino acid transport"/>
    <property type="evidence" value="ECO:0007669"/>
    <property type="project" value="UniProtKB-KW"/>
</dbReference>
<feature type="chain" id="PRO_5028932175" evidence="5">
    <location>
        <begin position="22"/>
        <end position="384"/>
    </location>
</feature>
<feature type="signal peptide" evidence="5">
    <location>
        <begin position="1"/>
        <end position="21"/>
    </location>
</feature>
<dbReference type="PANTHER" id="PTHR30483:SF6">
    <property type="entry name" value="PERIPLASMIC BINDING PROTEIN OF ABC TRANSPORTER FOR NATURAL AMINO ACIDS"/>
    <property type="match status" value="1"/>
</dbReference>
<evidence type="ECO:0000313" key="7">
    <source>
        <dbReference type="EMBL" id="GFK94800.1"/>
    </source>
</evidence>
<evidence type="ECO:0000256" key="2">
    <source>
        <dbReference type="ARBA" id="ARBA00022448"/>
    </source>
</evidence>
<evidence type="ECO:0000259" key="6">
    <source>
        <dbReference type="Pfam" id="PF13458"/>
    </source>
</evidence>
<comment type="similarity">
    <text evidence="1">Belongs to the leucine-binding protein family.</text>
</comment>
<sequence length="384" mass="40936">MRTVIHLLLAALLGLNPVAHGASSAEPPVQLGVALSLSGPSADASRAFAEGVRLWIEEANRQGGILGRRVELLWRDDRSDPEQTALAYRELARETPLLLGPPERVAGLAVLPVLVRAKAPCVFPAPATDSLWEGGGGFAFGLLTPLSEWAGGFFEIAAREGLETAASVSVDHPYDRNVSGNVAKLAGRFGLRVTFQESVPLDQAARALEAAQKTHPGALLLWGSPRGCVAALRALKAMRWKPRALYVSSSLFEEPLSALAGSAADEAFTALPWAPFAARAYPGGAEFVRDYHVATGRNPGYLAATAYAGCQVLAAAAAKAGTLDRDKLRLALASLDVVTIVGRYGVDPSGRQLRQFPLTVQLRKGREEIVWPEQMRTARPQVAR</sequence>
<keyword evidence="4" id="KW-0029">Amino-acid transport</keyword>
<dbReference type="Proteomes" id="UP000494245">
    <property type="component" value="Unassembled WGS sequence"/>
</dbReference>
<keyword evidence="2" id="KW-0813">Transport</keyword>
<proteinExistence type="inferred from homology"/>
<dbReference type="AlphaFoldDB" id="A0A6V8LV14"/>